<reference evidence="3" key="1">
    <citation type="journal article" date="2019" name="Int. J. Syst. Evol. Microbiol.">
        <title>The Global Catalogue of Microorganisms (GCM) 10K type strain sequencing project: providing services to taxonomists for standard genome sequencing and annotation.</title>
        <authorList>
            <consortium name="The Broad Institute Genomics Platform"/>
            <consortium name="The Broad Institute Genome Sequencing Center for Infectious Disease"/>
            <person name="Wu L."/>
            <person name="Ma J."/>
        </authorList>
    </citation>
    <scope>NUCLEOTIDE SEQUENCE [LARGE SCALE GENOMIC DNA]</scope>
    <source>
        <strain evidence="3">JCM 16961</strain>
    </source>
</reference>
<feature type="domain" description="DUF6457" evidence="1">
    <location>
        <begin position="3"/>
        <end position="81"/>
    </location>
</feature>
<proteinExistence type="predicted"/>
<organism evidence="2 3">
    <name type="scientific">Zhihengliuella alba</name>
    <dbReference type="NCBI Taxonomy" id="547018"/>
    <lineage>
        <taxon>Bacteria</taxon>
        <taxon>Bacillati</taxon>
        <taxon>Actinomycetota</taxon>
        <taxon>Actinomycetes</taxon>
        <taxon>Micrococcales</taxon>
        <taxon>Micrococcaceae</taxon>
        <taxon>Zhihengliuella</taxon>
    </lineage>
</organism>
<dbReference type="EMBL" id="BAABCJ010000001">
    <property type="protein sequence ID" value="GAA3699831.1"/>
    <property type="molecule type" value="Genomic_DNA"/>
</dbReference>
<evidence type="ECO:0000313" key="3">
    <source>
        <dbReference type="Proteomes" id="UP001501536"/>
    </source>
</evidence>
<protein>
    <recommendedName>
        <fullName evidence="1">DUF6457 domain-containing protein</fullName>
    </recommendedName>
</protein>
<dbReference type="InterPro" id="IPR045598">
    <property type="entry name" value="DUF6457"/>
</dbReference>
<evidence type="ECO:0000313" key="2">
    <source>
        <dbReference type="EMBL" id="GAA3699831.1"/>
    </source>
</evidence>
<dbReference type="Proteomes" id="UP001501536">
    <property type="component" value="Unassembled WGS sequence"/>
</dbReference>
<dbReference type="Pfam" id="PF20058">
    <property type="entry name" value="DUF6457"/>
    <property type="match status" value="1"/>
</dbReference>
<comment type="caution">
    <text evidence="2">The sequence shown here is derived from an EMBL/GenBank/DDBJ whole genome shotgun (WGS) entry which is preliminary data.</text>
</comment>
<name>A0ABP7D257_9MICC</name>
<evidence type="ECO:0000259" key="1">
    <source>
        <dbReference type="Pfam" id="PF20058"/>
    </source>
</evidence>
<accession>A0ABP7D257</accession>
<dbReference type="RefSeq" id="WP_344881082.1">
    <property type="nucleotide sequence ID" value="NZ_BAABCJ010000001.1"/>
</dbReference>
<keyword evidence="3" id="KW-1185">Reference proteome</keyword>
<gene>
    <name evidence="2" type="ORF">GCM10022377_11050</name>
</gene>
<sequence>MSEHPELEQWAERLQAAYDIPDAPVDIDKILSLAGEAAHTIARPAAPVTTYIAGFAAGLAAGHQTASETKAAAAADLVARQLLARIRDAAASDHDADGPRGR</sequence>